<keyword evidence="1" id="KW-0732">Signal</keyword>
<evidence type="ECO:0000256" key="1">
    <source>
        <dbReference type="SAM" id="SignalP"/>
    </source>
</evidence>
<comment type="caution">
    <text evidence="2">The sequence shown here is derived from an EMBL/GenBank/DDBJ whole genome shotgun (WGS) entry which is preliminary data.</text>
</comment>
<proteinExistence type="predicted"/>
<evidence type="ECO:0000313" key="3">
    <source>
        <dbReference type="Proteomes" id="UP000293874"/>
    </source>
</evidence>
<feature type="signal peptide" evidence="1">
    <location>
        <begin position="1"/>
        <end position="20"/>
    </location>
</feature>
<dbReference type="RefSeq" id="WP_207234191.1">
    <property type="nucleotide sequence ID" value="NZ_CP042431.1"/>
</dbReference>
<accession>A0A4Q7N0S8</accession>
<name>A0A4Q7N0S8_9BACT</name>
<feature type="chain" id="PRO_5020873404" evidence="1">
    <location>
        <begin position="21"/>
        <end position="1180"/>
    </location>
</feature>
<dbReference type="EMBL" id="SGXA01000001">
    <property type="protein sequence ID" value="RZS75200.1"/>
    <property type="molecule type" value="Genomic_DNA"/>
</dbReference>
<dbReference type="Proteomes" id="UP000293874">
    <property type="component" value="Unassembled WGS sequence"/>
</dbReference>
<dbReference type="AlphaFoldDB" id="A0A4Q7N0S8"/>
<protein>
    <submittedName>
        <fullName evidence="2">Uncharacterized protein</fullName>
    </submittedName>
</protein>
<evidence type="ECO:0000313" key="2">
    <source>
        <dbReference type="EMBL" id="RZS75200.1"/>
    </source>
</evidence>
<sequence>MKQFLLAFTALFLIATGSFAQAPGLINYQGVARNAVGNVLANVKITLRLSIRDNSAAGPVVYSETRSLTTNTVGLFNVQMGSPGATNVSGTIAGVNWATGSKYIQVEIDPAGGNAFTTIGTSQLASVPYALTAGSGSPVGPAGGALTGTYPNPQLAAGAVNTNSITNGSITLNKLAAGVIPTSLPPNGAAGGALTGSYPNPMLGVNSVNTIQLVDGSVTQAKLGPGVVLPPGGAAGGALTGTYPNPGIAANAVTSTQIADNAVTNSKIANGAVGTTKIADGSVSNPKLADNSVGTNKILDANVTTPKLADGSVTLAKIAPGVIPAGLPPTGAAGGSLAGTYPNPTIAANAVTTAELMDGAVVAAKLADGSVVTIKLADAAVTTNKIADANVTTPKLADGSVTLAKIAPGVIPAGLPPTGPAGGDLSGSYPNPLVAQLQGRPVSNVAPAVNQFLRWNGAAWAPAAGGGGGSLSLPYAALENDPNTLFSITNDGDGTSVEGVNNTTTSSIAAVRGIVSSTSPGGFSSGVRGVNNGTGGLGVGVWGSQNGSGWGVYGVTPNGLGVYGNSSANGYGVYANSNTGTGLQATSNNGIPASIDIFNNANNNSALVVNSVGNGTVVNVTTTGNGAGVRAITNAGFALHGITSAVSSAGVIGDNNGGGEAVVGRTTSDIAGAVVGRNDGGGYGVRGFIATNTASTAVGVLGQVGLNNSTGRAGRFENFNQSNTEANILEVASNSNGNIPDNTLGNASSFFLDNTNSVGAAVRAEVNTIFGNFGAAGVFGISSGTGGRAGLFYASNPSGNGASLIALTDGNGNAITANAGKDGNGVETNIDGAGTALYAWVPTFSEGRAGRFEIYNEDNDNEVITVKTVGNGTAGNFMVDRTTGTSPAVMGEVNSMFANFGTAGIYGRSSGTGGYAGLFYSSNPGGNGPAILALTEGSGNGITANAGGTGDGVEASCDGTGNAISGFIPNFGTGKAGRFANFNNANGQPVVHVSTTGTGSTLLVNHQGPSGNIAVYQSNSVNVARINKAGRGFFNGGTQNSGADVAESFAVTGSAAAYEAGDVLVIATDADRTVEKSSTPYSTLVAGVYATKPGVLLTEKEIDEDLSGEVPMGVIGVIPTKVCLEGGAIKRGDLLVTSSIAGVAMKADPDKVKVGQVIGKALQDYNAEGTGKIKVLVSIK</sequence>
<keyword evidence="3" id="KW-1185">Reference proteome</keyword>
<gene>
    <name evidence="2" type="ORF">EV199_1062</name>
</gene>
<organism evidence="2 3">
    <name type="scientific">Pseudobacter ginsenosidimutans</name>
    <dbReference type="NCBI Taxonomy" id="661488"/>
    <lineage>
        <taxon>Bacteria</taxon>
        <taxon>Pseudomonadati</taxon>
        <taxon>Bacteroidota</taxon>
        <taxon>Chitinophagia</taxon>
        <taxon>Chitinophagales</taxon>
        <taxon>Chitinophagaceae</taxon>
        <taxon>Pseudobacter</taxon>
    </lineage>
</organism>
<reference evidence="2 3" key="1">
    <citation type="submission" date="2019-02" db="EMBL/GenBank/DDBJ databases">
        <title>Genomic Encyclopedia of Type Strains, Phase IV (KMG-IV): sequencing the most valuable type-strain genomes for metagenomic binning, comparative biology and taxonomic classification.</title>
        <authorList>
            <person name="Goeker M."/>
        </authorList>
    </citation>
    <scope>NUCLEOTIDE SEQUENCE [LARGE SCALE GENOMIC DNA]</scope>
    <source>
        <strain evidence="2 3">DSM 18116</strain>
    </source>
</reference>